<evidence type="ECO:0000256" key="1">
    <source>
        <dbReference type="ARBA" id="ARBA00022723"/>
    </source>
</evidence>
<evidence type="ECO:0000313" key="6">
    <source>
        <dbReference type="Proteomes" id="UP000243217"/>
    </source>
</evidence>
<evidence type="ECO:0000313" key="5">
    <source>
        <dbReference type="EMBL" id="OQS02948.1"/>
    </source>
</evidence>
<dbReference type="SUPFAM" id="SSF57933">
    <property type="entry name" value="TAZ domain"/>
    <property type="match status" value="1"/>
</dbReference>
<keyword evidence="3" id="KW-0862">Zinc</keyword>
<evidence type="ECO:0000256" key="2">
    <source>
        <dbReference type="ARBA" id="ARBA00022771"/>
    </source>
</evidence>
<evidence type="ECO:0000259" key="4">
    <source>
        <dbReference type="PROSITE" id="PS50134"/>
    </source>
</evidence>
<dbReference type="InterPro" id="IPR035898">
    <property type="entry name" value="TAZ_dom_sf"/>
</dbReference>
<feature type="domain" description="TAZ-type" evidence="4">
    <location>
        <begin position="45"/>
        <end position="125"/>
    </location>
</feature>
<keyword evidence="2" id="KW-0863">Zinc-finger</keyword>
<dbReference type="GO" id="GO:0008270">
    <property type="term" value="F:zinc ion binding"/>
    <property type="evidence" value="ECO:0007669"/>
    <property type="project" value="UniProtKB-KW"/>
</dbReference>
<dbReference type="EMBL" id="JNBS01001053">
    <property type="protein sequence ID" value="OQS02948.1"/>
    <property type="molecule type" value="Genomic_DNA"/>
</dbReference>
<dbReference type="Pfam" id="PF02135">
    <property type="entry name" value="zf-TAZ"/>
    <property type="match status" value="1"/>
</dbReference>
<keyword evidence="1" id="KW-0479">Metal-binding</keyword>
<name>A0A1V9ZY58_9STRA</name>
<keyword evidence="6" id="KW-1185">Reference proteome</keyword>
<dbReference type="AlphaFoldDB" id="A0A1V9ZY58"/>
<dbReference type="SMART" id="SM00551">
    <property type="entry name" value="ZnF_TAZ"/>
    <property type="match status" value="1"/>
</dbReference>
<proteinExistence type="predicted"/>
<gene>
    <name evidence="5" type="ORF">THRCLA_21285</name>
</gene>
<dbReference type="PROSITE" id="PS50134">
    <property type="entry name" value="ZF_TAZ"/>
    <property type="match status" value="1"/>
</dbReference>
<protein>
    <recommendedName>
        <fullName evidence="4">TAZ-type domain-containing protein</fullName>
    </recommendedName>
</protein>
<dbReference type="OrthoDB" id="167959at2759"/>
<dbReference type="InterPro" id="IPR000197">
    <property type="entry name" value="Znf_TAZ"/>
</dbReference>
<evidence type="ECO:0000256" key="3">
    <source>
        <dbReference type="ARBA" id="ARBA00022833"/>
    </source>
</evidence>
<organism evidence="5 6">
    <name type="scientific">Thraustotheca clavata</name>
    <dbReference type="NCBI Taxonomy" id="74557"/>
    <lineage>
        <taxon>Eukaryota</taxon>
        <taxon>Sar</taxon>
        <taxon>Stramenopiles</taxon>
        <taxon>Oomycota</taxon>
        <taxon>Saprolegniomycetes</taxon>
        <taxon>Saprolegniales</taxon>
        <taxon>Achlyaceae</taxon>
        <taxon>Thraustotheca</taxon>
    </lineage>
</organism>
<dbReference type="Gene3D" id="1.20.1020.10">
    <property type="entry name" value="TAZ domain"/>
    <property type="match status" value="1"/>
</dbReference>
<sequence>MYDANAISPPLRGMYQYHEMPPLVLPVQPMQRKRSFHEMNTTIDQTRRSAELAARLAILLHARRCHIDDCIVPNCSTAKGVLDHCQECGVGLGNCHTSCTQAKVLLKHYRNCKQRQLPCLLCSILRKEHDWAL</sequence>
<dbReference type="Proteomes" id="UP000243217">
    <property type="component" value="Unassembled WGS sequence"/>
</dbReference>
<accession>A0A1V9ZY58</accession>
<comment type="caution">
    <text evidence="5">The sequence shown here is derived from an EMBL/GenBank/DDBJ whole genome shotgun (WGS) entry which is preliminary data.</text>
</comment>
<reference evidence="5 6" key="1">
    <citation type="journal article" date="2014" name="Genome Biol. Evol.">
        <title>The secreted proteins of Achlya hypogyna and Thraustotheca clavata identify the ancestral oomycete secretome and reveal gene acquisitions by horizontal gene transfer.</title>
        <authorList>
            <person name="Misner I."/>
            <person name="Blouin N."/>
            <person name="Leonard G."/>
            <person name="Richards T.A."/>
            <person name="Lane C.E."/>
        </authorList>
    </citation>
    <scope>NUCLEOTIDE SEQUENCE [LARGE SCALE GENOMIC DNA]</scope>
    <source>
        <strain evidence="5 6">ATCC 34112</strain>
    </source>
</reference>